<dbReference type="Pfam" id="PF14833">
    <property type="entry name" value="NAD_binding_11"/>
    <property type="match status" value="1"/>
</dbReference>
<dbReference type="InterPro" id="IPR029154">
    <property type="entry name" value="HIBADH-like_NADP-bd"/>
</dbReference>
<sequence length="284" mass="29603">MKNIGFIGLGIMGFAMAKNIQKAGYQLHVWARKQAITDQAKALGMIVYSSAAEVAVASDMVITCVSDTPDVEAVILGEQGIIEGAQPGCVVVDMSTISPATTREIAAKLAEKNIDMLDAPVSGGDVGARNATLTIMAGGKPEVLARVSSVLQTMGKTITHIGDHGAGQVAKGCNQIMVGATVAAAGEALKYAGAQDVDFAEVRKALLGGFAQSRVMEIHGQRLIDNNFKPGFKAALHLKDMNIVMENAVALGLDLTAAQRVTDDLNKAVEKGDGELDSSVIARK</sequence>
<evidence type="ECO:0000313" key="8">
    <source>
        <dbReference type="Proteomes" id="UP000244906"/>
    </source>
</evidence>
<proteinExistence type="inferred from homology"/>
<dbReference type="EMBL" id="QDDL01000002">
    <property type="protein sequence ID" value="PVZ70263.1"/>
    <property type="molecule type" value="Genomic_DNA"/>
</dbReference>
<name>A0A2V1GX80_9GAMM</name>
<evidence type="ECO:0000259" key="6">
    <source>
        <dbReference type="Pfam" id="PF14833"/>
    </source>
</evidence>
<comment type="similarity">
    <text evidence="1">Belongs to the HIBADH-related family.</text>
</comment>
<feature type="domain" description="6-phosphogluconate dehydrogenase NADP-binding" evidence="5">
    <location>
        <begin position="3"/>
        <end position="162"/>
    </location>
</feature>
<dbReference type="RefSeq" id="WP_116686336.1">
    <property type="nucleotide sequence ID" value="NZ_CAWNYD010000002.1"/>
</dbReference>
<dbReference type="PANTHER" id="PTHR43060:SF15">
    <property type="entry name" value="3-HYDROXYISOBUTYRATE DEHYDROGENASE-LIKE 1, MITOCHONDRIAL-RELATED"/>
    <property type="match status" value="1"/>
</dbReference>
<dbReference type="InterPro" id="IPR013328">
    <property type="entry name" value="6PGD_dom2"/>
</dbReference>
<dbReference type="OrthoDB" id="9786703at2"/>
<gene>
    <name evidence="7" type="ORF">DC094_06600</name>
</gene>
<dbReference type="Gene3D" id="3.40.50.720">
    <property type="entry name" value="NAD(P)-binding Rossmann-like Domain"/>
    <property type="match status" value="1"/>
</dbReference>
<dbReference type="AlphaFoldDB" id="A0A2V1GX80"/>
<evidence type="ECO:0000256" key="3">
    <source>
        <dbReference type="ARBA" id="ARBA00023027"/>
    </source>
</evidence>
<dbReference type="Pfam" id="PF03446">
    <property type="entry name" value="NAD_binding_2"/>
    <property type="match status" value="1"/>
</dbReference>
<dbReference type="GO" id="GO:0016491">
    <property type="term" value="F:oxidoreductase activity"/>
    <property type="evidence" value="ECO:0007669"/>
    <property type="project" value="UniProtKB-KW"/>
</dbReference>
<reference evidence="7 8" key="1">
    <citation type="submission" date="2018-04" db="EMBL/GenBank/DDBJ databases">
        <title>Thalassorhabdus spongiae gen. nov., sp. nov., isolated from a marine sponge in South-West Iceland.</title>
        <authorList>
            <person name="Knobloch S."/>
            <person name="Daussin A."/>
            <person name="Johannsson R."/>
            <person name="Marteinsson V.T."/>
        </authorList>
    </citation>
    <scope>NUCLEOTIDE SEQUENCE [LARGE SCALE GENOMIC DNA]</scope>
    <source>
        <strain evidence="7 8">Hp12</strain>
    </source>
</reference>
<keyword evidence="3" id="KW-0520">NAD</keyword>
<dbReference type="Proteomes" id="UP000244906">
    <property type="component" value="Unassembled WGS sequence"/>
</dbReference>
<feature type="domain" description="3-hydroxyisobutyrate dehydrogenase-like NAD-binding" evidence="6">
    <location>
        <begin position="165"/>
        <end position="283"/>
    </location>
</feature>
<dbReference type="InterPro" id="IPR036291">
    <property type="entry name" value="NAD(P)-bd_dom_sf"/>
</dbReference>
<keyword evidence="2" id="KW-0560">Oxidoreductase</keyword>
<dbReference type="GO" id="GO:0051287">
    <property type="term" value="F:NAD binding"/>
    <property type="evidence" value="ECO:0007669"/>
    <property type="project" value="InterPro"/>
</dbReference>
<keyword evidence="8" id="KW-1185">Reference proteome</keyword>
<dbReference type="InterPro" id="IPR002204">
    <property type="entry name" value="3-OH-isobutyrate_DH-rel_CS"/>
</dbReference>
<evidence type="ECO:0000256" key="4">
    <source>
        <dbReference type="PIRSR" id="PIRSR000103-1"/>
    </source>
</evidence>
<dbReference type="InterPro" id="IPR008927">
    <property type="entry name" value="6-PGluconate_DH-like_C_sf"/>
</dbReference>
<comment type="caution">
    <text evidence="7">The sequence shown here is derived from an EMBL/GenBank/DDBJ whole genome shotgun (WGS) entry which is preliminary data.</text>
</comment>
<protein>
    <submittedName>
        <fullName evidence="7">2-hydroxy-3-oxopropionate reductase</fullName>
    </submittedName>
</protein>
<dbReference type="PANTHER" id="PTHR43060">
    <property type="entry name" value="3-HYDROXYISOBUTYRATE DEHYDROGENASE-LIKE 1, MITOCHONDRIAL-RELATED"/>
    <property type="match status" value="1"/>
</dbReference>
<organism evidence="7 8">
    <name type="scientific">Pelagibaculum spongiae</name>
    <dbReference type="NCBI Taxonomy" id="2080658"/>
    <lineage>
        <taxon>Bacteria</taxon>
        <taxon>Pseudomonadati</taxon>
        <taxon>Pseudomonadota</taxon>
        <taxon>Gammaproteobacteria</taxon>
        <taxon>Oceanospirillales</taxon>
        <taxon>Pelagibaculum</taxon>
    </lineage>
</organism>
<dbReference type="SUPFAM" id="SSF51735">
    <property type="entry name" value="NAD(P)-binding Rossmann-fold domains"/>
    <property type="match status" value="1"/>
</dbReference>
<evidence type="ECO:0000313" key="7">
    <source>
        <dbReference type="EMBL" id="PVZ70263.1"/>
    </source>
</evidence>
<dbReference type="InterPro" id="IPR006115">
    <property type="entry name" value="6PGDH_NADP-bd"/>
</dbReference>
<dbReference type="PIRSF" id="PIRSF000103">
    <property type="entry name" value="HIBADH"/>
    <property type="match status" value="1"/>
</dbReference>
<evidence type="ECO:0000256" key="2">
    <source>
        <dbReference type="ARBA" id="ARBA00023002"/>
    </source>
</evidence>
<dbReference type="GO" id="GO:0016054">
    <property type="term" value="P:organic acid catabolic process"/>
    <property type="evidence" value="ECO:0007669"/>
    <property type="project" value="UniProtKB-ARBA"/>
</dbReference>
<dbReference type="SUPFAM" id="SSF48179">
    <property type="entry name" value="6-phosphogluconate dehydrogenase C-terminal domain-like"/>
    <property type="match status" value="1"/>
</dbReference>
<dbReference type="InterPro" id="IPR015815">
    <property type="entry name" value="HIBADH-related"/>
</dbReference>
<dbReference type="GO" id="GO:0050661">
    <property type="term" value="F:NADP binding"/>
    <property type="evidence" value="ECO:0007669"/>
    <property type="project" value="InterPro"/>
</dbReference>
<evidence type="ECO:0000259" key="5">
    <source>
        <dbReference type="Pfam" id="PF03446"/>
    </source>
</evidence>
<accession>A0A2V1GX80</accession>
<evidence type="ECO:0000256" key="1">
    <source>
        <dbReference type="ARBA" id="ARBA00009080"/>
    </source>
</evidence>
<feature type="active site" evidence="4">
    <location>
        <position position="171"/>
    </location>
</feature>
<dbReference type="PROSITE" id="PS00895">
    <property type="entry name" value="3_HYDROXYISOBUT_DH"/>
    <property type="match status" value="1"/>
</dbReference>
<dbReference type="Gene3D" id="1.10.1040.10">
    <property type="entry name" value="N-(1-d-carboxylethyl)-l-norvaline Dehydrogenase, domain 2"/>
    <property type="match status" value="1"/>
</dbReference>